<dbReference type="GO" id="GO:0032259">
    <property type="term" value="P:methylation"/>
    <property type="evidence" value="ECO:0007669"/>
    <property type="project" value="UniProtKB-KW"/>
</dbReference>
<keyword evidence="1" id="KW-0808">Transferase</keyword>
<dbReference type="Gene3D" id="3.40.50.150">
    <property type="entry name" value="Vaccinia Virus protein VP39"/>
    <property type="match status" value="1"/>
</dbReference>
<dbReference type="EMBL" id="JACCCC010000001">
    <property type="protein sequence ID" value="NYE50056.1"/>
    <property type="molecule type" value="Genomic_DNA"/>
</dbReference>
<dbReference type="InterPro" id="IPR029063">
    <property type="entry name" value="SAM-dependent_MTases_sf"/>
</dbReference>
<evidence type="ECO:0000313" key="2">
    <source>
        <dbReference type="Proteomes" id="UP000589036"/>
    </source>
</evidence>
<dbReference type="Proteomes" id="UP000589036">
    <property type="component" value="Unassembled WGS sequence"/>
</dbReference>
<protein>
    <submittedName>
        <fullName evidence="1">Trans-aconitate methyltransferase</fullName>
    </submittedName>
</protein>
<dbReference type="InterPro" id="IPR006764">
    <property type="entry name" value="SAM_dep_MeTrfase_SAV2177_type"/>
</dbReference>
<gene>
    <name evidence="1" type="ORF">HDA32_005176</name>
</gene>
<name>A0A852TZQ3_9ACTN</name>
<reference evidence="1 2" key="1">
    <citation type="submission" date="2020-07" db="EMBL/GenBank/DDBJ databases">
        <title>Sequencing the genomes of 1000 actinobacteria strains.</title>
        <authorList>
            <person name="Klenk H.-P."/>
        </authorList>
    </citation>
    <scope>NUCLEOTIDE SEQUENCE [LARGE SCALE GENOMIC DNA]</scope>
    <source>
        <strain evidence="1 2">CXB654</strain>
    </source>
</reference>
<keyword evidence="2" id="KW-1185">Reference proteome</keyword>
<comment type="caution">
    <text evidence="1">The sequence shown here is derived from an EMBL/GenBank/DDBJ whole genome shotgun (WGS) entry which is preliminary data.</text>
</comment>
<dbReference type="GO" id="GO:0008168">
    <property type="term" value="F:methyltransferase activity"/>
    <property type="evidence" value="ECO:0007669"/>
    <property type="project" value="UniProtKB-KW"/>
</dbReference>
<dbReference type="SUPFAM" id="SSF53335">
    <property type="entry name" value="S-adenosyl-L-methionine-dependent methyltransferases"/>
    <property type="match status" value="1"/>
</dbReference>
<keyword evidence="1" id="KW-0489">Methyltransferase</keyword>
<dbReference type="CDD" id="cd02440">
    <property type="entry name" value="AdoMet_MTases"/>
    <property type="match status" value="1"/>
</dbReference>
<evidence type="ECO:0000313" key="1">
    <source>
        <dbReference type="EMBL" id="NYE50056.1"/>
    </source>
</evidence>
<sequence length="278" mass="30609">MPSKNSSFPPDIDTSTPSPARLYDYYLGGKDNFASDRQAAQRLYAKIPELRSMALANRMWLRRVVKHMAQAGIHQFIDIGSGLPTQDPVHQVAHRHAPGCRAVYVDNDPIVLVHARALLADDPATTTVVEGDLRDPRAILTHPETRRLIDFTQPVGLLLIAVLHFLRDADHPYGVVRQLRDALCPGSQLAISHVDNTTAPERAAFLESVYAASSAPGQTRSHHDIAAFFNGLEPVDPGLAYVSDWRPESGDTYFPPEKAWVYGGIGRILRPAATDAHE</sequence>
<proteinExistence type="predicted"/>
<dbReference type="Pfam" id="PF04672">
    <property type="entry name" value="Methyltransf_19"/>
    <property type="match status" value="1"/>
</dbReference>
<organism evidence="1 2">
    <name type="scientific">Spinactinospora alkalitolerans</name>
    <dbReference type="NCBI Taxonomy" id="687207"/>
    <lineage>
        <taxon>Bacteria</taxon>
        <taxon>Bacillati</taxon>
        <taxon>Actinomycetota</taxon>
        <taxon>Actinomycetes</taxon>
        <taxon>Streptosporangiales</taxon>
        <taxon>Nocardiopsidaceae</taxon>
        <taxon>Spinactinospora</taxon>
    </lineage>
</organism>
<dbReference type="PIRSF" id="PIRSF017393">
    <property type="entry name" value="MTase_SAV2177"/>
    <property type="match status" value="1"/>
</dbReference>
<dbReference type="AlphaFoldDB" id="A0A852TZQ3"/>
<dbReference type="RefSeq" id="WP_179645608.1">
    <property type="nucleotide sequence ID" value="NZ_BAAAYY010000019.1"/>
</dbReference>
<accession>A0A852TZQ3</accession>